<name>O81203_CYLFU</name>
<gene>
    <name evidence="2" type="primary">SIT5</name>
</gene>
<keyword evidence="1" id="KW-0812">Transmembrane</keyword>
<feature type="transmembrane region" description="Helical" evidence="1">
    <location>
        <begin position="391"/>
        <end position="415"/>
    </location>
</feature>
<feature type="transmembrane region" description="Helical" evidence="1">
    <location>
        <begin position="136"/>
        <end position="155"/>
    </location>
</feature>
<dbReference type="SMR" id="O81203"/>
<accession>O81203</accession>
<feature type="transmembrane region" description="Helical" evidence="1">
    <location>
        <begin position="12"/>
        <end position="30"/>
    </location>
</feature>
<feature type="transmembrane region" description="Helical" evidence="1">
    <location>
        <begin position="261"/>
        <end position="285"/>
    </location>
</feature>
<dbReference type="NCBIfam" id="TIGR00811">
    <property type="entry name" value="sit"/>
    <property type="match status" value="1"/>
</dbReference>
<reference evidence="2" key="1">
    <citation type="journal article" date="1998" name="Mol. Gen. Genet.">
        <title>Characterization of a silicon transporter gene family in Cylindrotheca fusiformis: sequences, expression analysis, and identification of homologs in other diatoms.</title>
        <authorList>
            <person name="Hildebrand M."/>
            <person name="Dahlin K."/>
            <person name="Volcani B.E."/>
        </authorList>
    </citation>
    <scope>NUCLEOTIDE SEQUENCE</scope>
</reference>
<keyword evidence="1" id="KW-0472">Membrane</keyword>
<feature type="transmembrane region" description="Helical" evidence="1">
    <location>
        <begin position="357"/>
        <end position="379"/>
    </location>
</feature>
<proteinExistence type="predicted"/>
<evidence type="ECO:0000313" key="2">
    <source>
        <dbReference type="EMBL" id="AAD13808.1"/>
    </source>
</evidence>
<dbReference type="InterPro" id="IPR018403">
    <property type="entry name" value="Silicon_transpt_CYLFU"/>
</dbReference>
<sequence length="538" mass="59525">MVSVIDGIKQFYSMALVIFSVVIVTALMFTDNTKMAQDAHPVAALVIMWLGILWMSMVEGGQCSMVGLPPIDRELYKESHPTTYKICSLGHKGNNLDRYLMGRQFMVIFINFTINLCGAPLEGAEVLGLPEILTDIFLGSGIAMVLTVTTIGQLTAQVNASHCMLDYINTHFMTFTLYVTLIIEATGVMHSCYFIRDLFYHAAGKPVETNEPPRTAVQNLFHWGRVVFSLGVLCFALAVTLEALFNGKTTMWEFIPNGVAVLLFVLLMSVVGLLEGMQIAFFAVAKIPKAERGDHPFARKTCELLFRGKGRNLPGFMVGRQMTVTLCFFIIARVTTLDIEVGVDDNIFGVSDGIQEFFNLGFLGAIITTILASIAWQLVASAFPIAFLSNPIVYIMLRIVLLIEATGICSGAWFLGMIHKKVAGFQLDEVYVGTAEERAAGQKPDHSIHAGRDFTMGTNVLNDTKNYEEAIANLSAYESFSQRRERIVSNIRQLRTLAENSSSEAEMRTYQDSIDMEVKALTKLNEEEAKEKKAAGMV</sequence>
<keyword evidence="1" id="KW-1133">Transmembrane helix</keyword>
<feature type="transmembrane region" description="Helical" evidence="1">
    <location>
        <begin position="105"/>
        <end position="124"/>
    </location>
</feature>
<protein>
    <submittedName>
        <fullName evidence="2">Silicon transporter</fullName>
    </submittedName>
</protein>
<dbReference type="GO" id="GO:0015708">
    <property type="term" value="P:silicic acid import across plasma membrane"/>
    <property type="evidence" value="ECO:0007669"/>
    <property type="project" value="InterPro"/>
</dbReference>
<feature type="transmembrane region" description="Helical" evidence="1">
    <location>
        <begin position="223"/>
        <end position="241"/>
    </location>
</feature>
<evidence type="ECO:0000256" key="1">
    <source>
        <dbReference type="SAM" id="Phobius"/>
    </source>
</evidence>
<feature type="transmembrane region" description="Helical" evidence="1">
    <location>
        <begin position="175"/>
        <end position="195"/>
    </location>
</feature>
<organism evidence="2">
    <name type="scientific">Cylindrotheca fusiformis</name>
    <name type="common">Marine diatom</name>
    <dbReference type="NCBI Taxonomy" id="2853"/>
    <lineage>
        <taxon>Eukaryota</taxon>
        <taxon>Sar</taxon>
        <taxon>Stramenopiles</taxon>
        <taxon>Ochrophyta</taxon>
        <taxon>Bacillariophyta</taxon>
        <taxon>Bacillariophyceae</taxon>
        <taxon>Bacillariophycidae</taxon>
        <taxon>Bacillariales</taxon>
        <taxon>Bacillariaceae</taxon>
        <taxon>Cylindrotheca</taxon>
    </lineage>
</organism>
<dbReference type="AlphaFoldDB" id="O81203"/>
<feature type="transmembrane region" description="Helical" evidence="1">
    <location>
        <begin position="42"/>
        <end position="58"/>
    </location>
</feature>
<dbReference type="Pfam" id="PF03842">
    <property type="entry name" value="Silic_transp"/>
    <property type="match status" value="1"/>
</dbReference>
<dbReference type="EMBL" id="AF052458">
    <property type="protein sequence ID" value="AAD13808.1"/>
    <property type="molecule type" value="Genomic_DNA"/>
</dbReference>
<dbReference type="InterPro" id="IPR004693">
    <property type="entry name" value="Silicon_transpt"/>
</dbReference>